<feature type="chain" id="PRO_5045147736" description="DUF6268 domain-containing protein" evidence="1">
    <location>
        <begin position="18"/>
        <end position="307"/>
    </location>
</feature>
<dbReference type="EMBL" id="CP068439">
    <property type="protein sequence ID" value="QQX77465.1"/>
    <property type="molecule type" value="Genomic_DNA"/>
</dbReference>
<name>A0ABX7DTI7_9FLAO</name>
<organism evidence="3 4">
    <name type="scientific">Aequorivita iocasae</name>
    <dbReference type="NCBI Taxonomy" id="2803865"/>
    <lineage>
        <taxon>Bacteria</taxon>
        <taxon>Pseudomonadati</taxon>
        <taxon>Bacteroidota</taxon>
        <taxon>Flavobacteriia</taxon>
        <taxon>Flavobacteriales</taxon>
        <taxon>Flavobacteriaceae</taxon>
        <taxon>Aequorivita</taxon>
    </lineage>
</organism>
<evidence type="ECO:0000259" key="2">
    <source>
        <dbReference type="Pfam" id="PF19783"/>
    </source>
</evidence>
<gene>
    <name evidence="3" type="ORF">JK629_04105</name>
</gene>
<evidence type="ECO:0000313" key="4">
    <source>
        <dbReference type="Proteomes" id="UP000629420"/>
    </source>
</evidence>
<feature type="domain" description="DUF6268" evidence="2">
    <location>
        <begin position="15"/>
        <end position="188"/>
    </location>
</feature>
<keyword evidence="4" id="KW-1185">Reference proteome</keyword>
<evidence type="ECO:0000313" key="3">
    <source>
        <dbReference type="EMBL" id="QQX77465.1"/>
    </source>
</evidence>
<evidence type="ECO:0000256" key="1">
    <source>
        <dbReference type="SAM" id="SignalP"/>
    </source>
</evidence>
<proteinExistence type="predicted"/>
<dbReference type="Pfam" id="PF19783">
    <property type="entry name" value="DUF6268"/>
    <property type="match status" value="1"/>
</dbReference>
<reference evidence="3 4" key="1">
    <citation type="submission" date="2021-01" db="EMBL/GenBank/DDBJ databases">
        <title>Aequorivita sp. strain KX20305, a bacterium isolated from the sediment collected at a cold seep field in South China Sea.</title>
        <authorList>
            <person name="Zhang H."/>
            <person name="Li C."/>
        </authorList>
    </citation>
    <scope>NUCLEOTIDE SEQUENCE [LARGE SCALE GENOMIC DNA]</scope>
    <source>
        <strain evidence="3 4">KX20305</strain>
    </source>
</reference>
<dbReference type="InterPro" id="IPR046235">
    <property type="entry name" value="DUF6268"/>
</dbReference>
<dbReference type="RefSeq" id="WP_202337361.1">
    <property type="nucleotide sequence ID" value="NZ_CP068439.1"/>
</dbReference>
<dbReference type="Proteomes" id="UP000629420">
    <property type="component" value="Chromosome"/>
</dbReference>
<keyword evidence="1" id="KW-0732">Signal</keyword>
<protein>
    <recommendedName>
        <fullName evidence="2">DUF6268 domain-containing protein</fullName>
    </recommendedName>
</protein>
<feature type="signal peptide" evidence="1">
    <location>
        <begin position="1"/>
        <end position="17"/>
    </location>
</feature>
<accession>A0ABX7DTI7</accession>
<sequence length="307" mass="34805">MKKLLLLTFLFSFSLSAQEYVDLFRVGYGQTFNNDFEGTDSSTYVKFFDVGFTFPVVLNENHALITGADFSRNNLQLFPEAEYTSLYSTNLKLGLASTWSEKWSSTIVLLPKIASDYKNISGNDFYLGGFALLKLKKNENLKYRFGVYASQEAFGLFTTPILGWYYLSPNKRFEMDMSLPISADISYNLGITTVGMDYFGIGRSYKVHYENLSTLYADLSSLEFAGYLQFNTLEESVLLRAKLGYSSNNYEMYADGEKMDLGVSAFSFGDNRTQLNPSLNGGVFFKLEAIYRFHIKKKSETDTPVSN</sequence>